<dbReference type="EMBL" id="MW046539">
    <property type="protein sequence ID" value="QTE03987.1"/>
    <property type="molecule type" value="Genomic_DNA"/>
</dbReference>
<reference evidence="3" key="1">
    <citation type="submission" date="2020-09" db="EMBL/GenBank/DDBJ databases">
        <authorList>
            <person name="Dai Z."/>
            <person name="Yang S."/>
            <person name="Zhang W."/>
        </authorList>
    </citation>
    <scope>NUCLEOTIDE SEQUENCE</scope>
    <source>
        <strain evidence="3">Rob114par01</strain>
    </source>
</reference>
<evidence type="ECO:0000259" key="2">
    <source>
        <dbReference type="Pfam" id="PF08398"/>
    </source>
</evidence>
<protein>
    <submittedName>
        <fullName evidence="3">VP1</fullName>
    </submittedName>
</protein>
<feature type="compositionally biased region" description="Polar residues" evidence="1">
    <location>
        <begin position="104"/>
        <end position="125"/>
    </location>
</feature>
<evidence type="ECO:0000313" key="3">
    <source>
        <dbReference type="EMBL" id="QTE03987.1"/>
    </source>
</evidence>
<name>A0A8A4XCW4_9VIRU</name>
<dbReference type="InterPro" id="IPR013607">
    <property type="entry name" value="Phospholipase_A2-like"/>
</dbReference>
<dbReference type="Pfam" id="PF08398">
    <property type="entry name" value="Phospholip_A2_4"/>
    <property type="match status" value="1"/>
</dbReference>
<evidence type="ECO:0000256" key="1">
    <source>
        <dbReference type="SAM" id="MobiDB-lite"/>
    </source>
</evidence>
<dbReference type="GO" id="GO:0005198">
    <property type="term" value="F:structural molecule activity"/>
    <property type="evidence" value="ECO:0007669"/>
    <property type="project" value="InterPro"/>
</dbReference>
<feature type="compositionally biased region" description="Basic and acidic residues" evidence="1">
    <location>
        <begin position="127"/>
        <end position="149"/>
    </location>
</feature>
<accession>A0A8A4XCW4</accession>
<reference evidence="3" key="2">
    <citation type="journal article" date="2022" name="Gigascience">
        <title>Parvovirus dark matter in the cloaca of wild birds.</title>
        <authorList>
            <person name="Dai Z."/>
            <person name="Wang H."/>
            <person name="Wu H."/>
            <person name="Zhang Q."/>
            <person name="Ji L."/>
            <person name="Wang X."/>
            <person name="Shen Q."/>
            <person name="Yang S."/>
            <person name="Ma X."/>
            <person name="Shan T."/>
            <person name="Zhang W."/>
        </authorList>
    </citation>
    <scope>NUCLEOTIDE SEQUENCE</scope>
    <source>
        <strain evidence="3">Rob114par01</strain>
    </source>
</reference>
<feature type="compositionally biased region" description="Low complexity" evidence="1">
    <location>
        <begin position="150"/>
        <end position="175"/>
    </location>
</feature>
<proteinExistence type="predicted"/>
<organism evidence="3">
    <name type="scientific">Luscinia sibilans ambidensovirus</name>
    <dbReference type="NCBI Taxonomy" id="2794457"/>
    <lineage>
        <taxon>Viruses</taxon>
        <taxon>Monodnaviria</taxon>
        <taxon>Shotokuvirae</taxon>
        <taxon>Cossaviricota</taxon>
        <taxon>Quintoviricetes</taxon>
        <taxon>Piccovirales</taxon>
        <taxon>Parvoviridae</taxon>
        <taxon>Densovirinae</taxon>
        <taxon>Ambidensovirus</taxon>
    </lineage>
</organism>
<feature type="region of interest" description="Disordered" evidence="1">
    <location>
        <begin position="103"/>
        <end position="181"/>
    </location>
</feature>
<feature type="domain" description="Phospholipase A2-like" evidence="2">
    <location>
        <begin position="209"/>
        <end position="259"/>
    </location>
</feature>
<sequence length="382" mass="42957">MYDMIGGSPERGIYILEWGYRVYIGAALRAGVSMDLWEGPLGTWVPKNLEAVPLQPLGKSRTRPIIDEFRQPDRTFDEIIEDLRSQQRANDVRTVEEFRALNSGGRSSGVSQNEVQRQPTWNELNELSERHGTEIRHRGNARDFNDRRSSTSSTSSERSTTRLLGNSASTSATTAGAGGIPAGVGPIGAISGLAIGGIIANATHDRNEGVTLAGTDYVGPGNKIRIDAPRNEADAIAKEHDIGYQKLIDYAKTHHISESEFRARVEELDTLAYEQFDRDFYESGSWQSFVAHYGLRAKAAVERTFGSIYPTKPGKWFGKIYHPVRNLTGRLYTRVSEDTLLNSIILPLYDEAYRLTILFQNKRQRLQRHLRRLQNYLARNSR</sequence>